<dbReference type="Gene3D" id="2.60.40.1120">
    <property type="entry name" value="Carboxypeptidase-like, regulatory domain"/>
    <property type="match status" value="1"/>
</dbReference>
<evidence type="ECO:0000256" key="7">
    <source>
        <dbReference type="PROSITE-ProRule" id="PRU01360"/>
    </source>
</evidence>
<dbReference type="EMBL" id="FORU01000002">
    <property type="protein sequence ID" value="SFI94640.1"/>
    <property type="molecule type" value="Genomic_DNA"/>
</dbReference>
<keyword evidence="5 7" id="KW-0472">Membrane</keyword>
<keyword evidence="4 7" id="KW-0812">Transmembrane</keyword>
<dbReference type="Gene3D" id="2.170.130.10">
    <property type="entry name" value="TonB-dependent receptor, plug domain"/>
    <property type="match status" value="1"/>
</dbReference>
<proteinExistence type="inferred from homology"/>
<dbReference type="OrthoDB" id="9768177at2"/>
<feature type="domain" description="TonB-dependent receptor plug" evidence="9">
    <location>
        <begin position="115"/>
        <end position="235"/>
    </location>
</feature>
<dbReference type="AlphaFoldDB" id="A0A1I3MCX5"/>
<keyword evidence="2 7" id="KW-0813">Transport</keyword>
<dbReference type="GO" id="GO:0009279">
    <property type="term" value="C:cell outer membrane"/>
    <property type="evidence" value="ECO:0007669"/>
    <property type="project" value="UniProtKB-SubCell"/>
</dbReference>
<keyword evidence="8" id="KW-0732">Signal</keyword>
<comment type="similarity">
    <text evidence="7">Belongs to the TonB-dependent receptor family.</text>
</comment>
<reference evidence="11" key="1">
    <citation type="submission" date="2016-10" db="EMBL/GenBank/DDBJ databases">
        <authorList>
            <person name="Varghese N."/>
            <person name="Submissions S."/>
        </authorList>
    </citation>
    <scope>NUCLEOTIDE SEQUENCE [LARGE SCALE GENOMIC DNA]</scope>
    <source>
        <strain evidence="11">DSM 26542</strain>
    </source>
</reference>
<protein>
    <submittedName>
        <fullName evidence="10">TonB-linked outer membrane protein, SusC/RagA family</fullName>
    </submittedName>
</protein>
<feature type="signal peptide" evidence="8">
    <location>
        <begin position="1"/>
        <end position="22"/>
    </location>
</feature>
<evidence type="ECO:0000256" key="3">
    <source>
        <dbReference type="ARBA" id="ARBA00022452"/>
    </source>
</evidence>
<dbReference type="Gene3D" id="2.40.170.20">
    <property type="entry name" value="TonB-dependent receptor, beta-barrel domain"/>
    <property type="match status" value="1"/>
</dbReference>
<organism evidence="10 11">
    <name type="scientific">Myroides guanonis</name>
    <dbReference type="NCBI Taxonomy" id="1150112"/>
    <lineage>
        <taxon>Bacteria</taxon>
        <taxon>Pseudomonadati</taxon>
        <taxon>Bacteroidota</taxon>
        <taxon>Flavobacteriia</taxon>
        <taxon>Flavobacteriales</taxon>
        <taxon>Flavobacteriaceae</taxon>
        <taxon>Myroides</taxon>
    </lineage>
</organism>
<dbReference type="InterPro" id="IPR008969">
    <property type="entry name" value="CarboxyPept-like_regulatory"/>
</dbReference>
<evidence type="ECO:0000313" key="10">
    <source>
        <dbReference type="EMBL" id="SFI94640.1"/>
    </source>
</evidence>
<evidence type="ECO:0000259" key="9">
    <source>
        <dbReference type="Pfam" id="PF07715"/>
    </source>
</evidence>
<dbReference type="InterPro" id="IPR036942">
    <property type="entry name" value="Beta-barrel_TonB_sf"/>
</dbReference>
<feature type="chain" id="PRO_5017187796" evidence="8">
    <location>
        <begin position="23"/>
        <end position="1019"/>
    </location>
</feature>
<evidence type="ECO:0000256" key="6">
    <source>
        <dbReference type="ARBA" id="ARBA00023237"/>
    </source>
</evidence>
<dbReference type="Proteomes" id="UP000243887">
    <property type="component" value="Unassembled WGS sequence"/>
</dbReference>
<dbReference type="InterPro" id="IPR039426">
    <property type="entry name" value="TonB-dep_rcpt-like"/>
</dbReference>
<evidence type="ECO:0000256" key="4">
    <source>
        <dbReference type="ARBA" id="ARBA00022692"/>
    </source>
</evidence>
<dbReference type="InterPro" id="IPR012910">
    <property type="entry name" value="Plug_dom"/>
</dbReference>
<keyword evidence="6 7" id="KW-0998">Cell outer membrane</keyword>
<dbReference type="STRING" id="1150112.SAMN04487893_102117"/>
<evidence type="ECO:0000256" key="5">
    <source>
        <dbReference type="ARBA" id="ARBA00023136"/>
    </source>
</evidence>
<dbReference type="SUPFAM" id="SSF56935">
    <property type="entry name" value="Porins"/>
    <property type="match status" value="1"/>
</dbReference>
<dbReference type="NCBIfam" id="TIGR04057">
    <property type="entry name" value="SusC_RagA_signa"/>
    <property type="match status" value="1"/>
</dbReference>
<dbReference type="RefSeq" id="WP_090677893.1">
    <property type="nucleotide sequence ID" value="NZ_FORU01000002.1"/>
</dbReference>
<name>A0A1I3MCX5_9FLAO</name>
<gene>
    <name evidence="10" type="ORF">SAMN04487893_102117</name>
</gene>
<evidence type="ECO:0000313" key="11">
    <source>
        <dbReference type="Proteomes" id="UP000243887"/>
    </source>
</evidence>
<dbReference type="InterPro" id="IPR023997">
    <property type="entry name" value="TonB-dep_OMP_SusC/RagA_CS"/>
</dbReference>
<dbReference type="PROSITE" id="PS52016">
    <property type="entry name" value="TONB_DEPENDENT_REC_3"/>
    <property type="match status" value="1"/>
</dbReference>
<evidence type="ECO:0000256" key="8">
    <source>
        <dbReference type="SAM" id="SignalP"/>
    </source>
</evidence>
<accession>A0A1I3MCX5</accession>
<dbReference type="Pfam" id="PF13715">
    <property type="entry name" value="CarbopepD_reg_2"/>
    <property type="match status" value="1"/>
</dbReference>
<sequence length="1019" mass="110657">MRSKFKWTLALFMALIVQVSFAQEKTLSGVVTESGVPLPGATVIVKGTQHGTQTDLDGRYTLKVNPGDVLVFSFIGLTDLSYTVGVPNSYNASMSADEEMLDEVVVLAYGQVKNKNEVTGNVVTVKSDVIANTPLPTIDQALQGRVSGLQMSSSSGVPGAVQNIRIRGRNSLTATNEPLIVIDGIPVINSNFAGSTDESSLSALAALDSNDIESMTVLKDAGATAVYGARGTNGVILITTKKGKSGATKFELKTTLGFQNYAVKGPRMLTGAQKKELYLEGVYNTFGVANGFGRDEAYAFTEANASGLAGGTSLVNWVKGGEVETNWGDLVKKKDAPVSTVSFSASGGDESSSFYASLGHNKTEGTVIGSDFRRISGVFSFNKKLSDKFDFNTNINVSNVKQNGLLEGAAYFSNPNLTKLFMSPWIPAYNADGTYNLPRSGLHNILYTTENNITTNDLTRVLNSNVVSYKITDNLKFTSSIALDYALAAYKSYKNPVHGDGDGIGGYVVNSINRNFNYVAQNSLDYRFYVGEGHRFDVKLVYEFQKNKSHLLEGEGQAVASGFTSLGTTADNHFASANFTDWMQQGYVGLLSYNYQNRYLIDLTGRREGSSRFSEGSQWGNFFSVGAAWNISEEEFLSNQETLSLLRLRGSYGTNGNSTISPNQYQQLLKFEIYDHEGGLVPSQLGGPLSWEKQKKMDVGLEFGFLDNRISGSFAYYKSMTDDLIYAKPLSYTSGYATQYVNLGALENSGFEVDLNFDIVRSKDFNLSLGGNIGTVKNKITEMPLGPDGKPLEVLGSYSANVEGKAIGEWYMPTYAGVDVQTGEALWFKKDGGTTNAYGQAEKRFQGASALPTYSGGVNLHVDYKGFFINSLVAFSGGNKVYEDWVAQTNGSGATTTATYNGVEKLMDRWQNPGDVTDVPKTVNRNTANSSQSTSPSTRFLYDGDYIRLRDVSFGYNFRGAILRTLSLDGLTLSVIGTNLLTKVKDDRLKYDPEIDPTGFTSLTAPPIKSVVFSLNIKF</sequence>
<keyword evidence="11" id="KW-1185">Reference proteome</keyword>
<dbReference type="SUPFAM" id="SSF49464">
    <property type="entry name" value="Carboxypeptidase regulatory domain-like"/>
    <property type="match status" value="1"/>
</dbReference>
<comment type="subcellular location">
    <subcellularLocation>
        <location evidence="1 7">Cell outer membrane</location>
        <topology evidence="1 7">Multi-pass membrane protein</topology>
    </subcellularLocation>
</comment>
<dbReference type="InterPro" id="IPR023996">
    <property type="entry name" value="TonB-dep_OMP_SusC/RagA"/>
</dbReference>
<evidence type="ECO:0000256" key="1">
    <source>
        <dbReference type="ARBA" id="ARBA00004571"/>
    </source>
</evidence>
<keyword evidence="3 7" id="KW-1134">Transmembrane beta strand</keyword>
<dbReference type="Pfam" id="PF07715">
    <property type="entry name" value="Plug"/>
    <property type="match status" value="1"/>
</dbReference>
<dbReference type="NCBIfam" id="TIGR04056">
    <property type="entry name" value="OMP_RagA_SusC"/>
    <property type="match status" value="1"/>
</dbReference>
<dbReference type="InterPro" id="IPR037066">
    <property type="entry name" value="Plug_dom_sf"/>
</dbReference>
<evidence type="ECO:0000256" key="2">
    <source>
        <dbReference type="ARBA" id="ARBA00022448"/>
    </source>
</evidence>